<dbReference type="EMBL" id="CP023693">
    <property type="protein sequence ID" value="QEV36481.1"/>
    <property type="molecule type" value="Genomic_DNA"/>
</dbReference>
<keyword evidence="2" id="KW-1185">Reference proteome</keyword>
<evidence type="ECO:0000313" key="2">
    <source>
        <dbReference type="Proteomes" id="UP000326029"/>
    </source>
</evidence>
<reference evidence="1 2" key="1">
    <citation type="submission" date="2017-09" db="EMBL/GenBank/DDBJ databases">
        <authorList>
            <person name="Lee N."/>
            <person name="Cho B.-K."/>
        </authorList>
    </citation>
    <scope>NUCLEOTIDE SEQUENCE [LARGE SCALE GENOMIC DNA]</scope>
    <source>
        <strain evidence="1 2">ATCC 19740</strain>
    </source>
</reference>
<proteinExistence type="predicted"/>
<name>A0ABX6BRF6_9ACTN</name>
<gene>
    <name evidence="1" type="ORF">CP977_33505</name>
</gene>
<dbReference type="Proteomes" id="UP000326029">
    <property type="component" value="Chromosome"/>
</dbReference>
<organism evidence="1 2">
    <name type="scientific">Streptomyces cinereoruber</name>
    <dbReference type="NCBI Taxonomy" id="67260"/>
    <lineage>
        <taxon>Bacteria</taxon>
        <taxon>Bacillati</taxon>
        <taxon>Actinomycetota</taxon>
        <taxon>Actinomycetes</taxon>
        <taxon>Kitasatosporales</taxon>
        <taxon>Streptomycetaceae</taxon>
        <taxon>Streptomyces</taxon>
    </lineage>
</organism>
<accession>A0ABX6BRF6</accession>
<evidence type="ECO:0000313" key="1">
    <source>
        <dbReference type="EMBL" id="QEV36481.1"/>
    </source>
</evidence>
<protein>
    <recommendedName>
        <fullName evidence="3">Secreted protein</fullName>
    </recommendedName>
</protein>
<sequence length="80" mass="8216">MHRFHEAIVMVGGAGFHASAAVAVVAGSPNSAMPPASAPVRSLVNLIRVHPSGAPNEATVASGVHVLDASSLITRRRLIR</sequence>
<evidence type="ECO:0008006" key="3">
    <source>
        <dbReference type="Google" id="ProtNLM"/>
    </source>
</evidence>